<dbReference type="RefSeq" id="WP_244820693.1">
    <property type="nucleotide sequence ID" value="NZ_CP112998.1"/>
</dbReference>
<reference evidence="1" key="1">
    <citation type="submission" date="2022-11" db="EMBL/GenBank/DDBJ databases">
        <title>Dyadobacter pollutisoli sp. nov., isolated from plastic dumped soil.</title>
        <authorList>
            <person name="Kim J.M."/>
            <person name="Kim K.R."/>
            <person name="Lee J.K."/>
            <person name="Hao L."/>
            <person name="Jeon C.O."/>
        </authorList>
    </citation>
    <scope>NUCLEOTIDE SEQUENCE</scope>
    <source>
        <strain evidence="1">U1</strain>
    </source>
</reference>
<dbReference type="Pfam" id="PF22668">
    <property type="entry name" value="DUF7009"/>
    <property type="match status" value="1"/>
</dbReference>
<dbReference type="InterPro" id="IPR053825">
    <property type="entry name" value="DUF7009"/>
</dbReference>
<accession>A0A9E8N6R7</accession>
<evidence type="ECO:0000313" key="1">
    <source>
        <dbReference type="EMBL" id="WAC09577.1"/>
    </source>
</evidence>
<dbReference type="EMBL" id="CP112998">
    <property type="protein sequence ID" value="WAC09577.1"/>
    <property type="molecule type" value="Genomic_DNA"/>
</dbReference>
<protein>
    <submittedName>
        <fullName evidence="1">Uncharacterized protein</fullName>
    </submittedName>
</protein>
<name>A0A9E8N6R7_9BACT</name>
<evidence type="ECO:0000313" key="2">
    <source>
        <dbReference type="Proteomes" id="UP001164653"/>
    </source>
</evidence>
<dbReference type="AlphaFoldDB" id="A0A9E8N6R7"/>
<gene>
    <name evidence="1" type="ORF">ON006_17640</name>
</gene>
<sequence length="122" mass="13681">MKIRIQRNSVRFRLSKTDVEQLGTIGYVKEATAFGTSHFYYAVKQDPASETLSAEFANGMITVFVPATFTKDWAANNVVGIDANVPLDEQESLYLLVEKDFKCLDNVAEDQSDNYENPSKTC</sequence>
<proteinExistence type="predicted"/>
<dbReference type="Proteomes" id="UP001164653">
    <property type="component" value="Chromosome"/>
</dbReference>
<organism evidence="1 2">
    <name type="scientific">Dyadobacter pollutisoli</name>
    <dbReference type="NCBI Taxonomy" id="2910158"/>
    <lineage>
        <taxon>Bacteria</taxon>
        <taxon>Pseudomonadati</taxon>
        <taxon>Bacteroidota</taxon>
        <taxon>Cytophagia</taxon>
        <taxon>Cytophagales</taxon>
        <taxon>Spirosomataceae</taxon>
        <taxon>Dyadobacter</taxon>
    </lineage>
</organism>
<keyword evidence="2" id="KW-1185">Reference proteome</keyword>
<dbReference type="KEGG" id="dpf:ON006_17640"/>